<dbReference type="InterPro" id="IPR013783">
    <property type="entry name" value="Ig-like_fold"/>
</dbReference>
<dbReference type="PANTHER" id="PTHR34677:SF3">
    <property type="entry name" value="BACTERIAL IG-LIKE DOMAIN-CONTAINING PROTEIN"/>
    <property type="match status" value="1"/>
</dbReference>
<gene>
    <name evidence="1" type="ORF">CYMTET_34793</name>
</gene>
<name>A0AAE0KPL3_9CHLO</name>
<evidence type="ECO:0000313" key="1">
    <source>
        <dbReference type="EMBL" id="KAK3256052.1"/>
    </source>
</evidence>
<dbReference type="Gene3D" id="2.60.40.10">
    <property type="entry name" value="Immunoglobulins"/>
    <property type="match status" value="1"/>
</dbReference>
<reference evidence="1 2" key="1">
    <citation type="journal article" date="2015" name="Genome Biol. Evol.">
        <title>Comparative Genomics of a Bacterivorous Green Alga Reveals Evolutionary Causalities and Consequences of Phago-Mixotrophic Mode of Nutrition.</title>
        <authorList>
            <person name="Burns J.A."/>
            <person name="Paasch A."/>
            <person name="Narechania A."/>
            <person name="Kim E."/>
        </authorList>
    </citation>
    <scope>NUCLEOTIDE SEQUENCE [LARGE SCALE GENOMIC DNA]</scope>
    <source>
        <strain evidence="1 2">PLY_AMNH</strain>
    </source>
</reference>
<evidence type="ECO:0000313" key="2">
    <source>
        <dbReference type="Proteomes" id="UP001190700"/>
    </source>
</evidence>
<protein>
    <submittedName>
        <fullName evidence="1">Uncharacterized protein</fullName>
    </submittedName>
</protein>
<feature type="non-terminal residue" evidence="1">
    <location>
        <position position="1567"/>
    </location>
</feature>
<sequence>MFVCFNVEIGSLHAEEGTDASKLTLPARNSPGNAPQSFANATPFRAITLMTSSPLLATSPFSQPAAVPTSVFAHKKLSDLRTDSPARRKALSHDSAKHNDSVYLRFVSSQYIMEPHVTVLGLACDALSDSGTDWTVALALSPDRVPGDEMPVTFDISQVINQQGMLGYGANATTDGTIVHFDPISPNISGSSIASTNADTSMVKPGDTIHLTITATEAVCSDTYPCSATIHGHPANISTNASKHQVVASLTLDEDALPYTEGQVQFVVTGIADLAGNPHPDVSNTSDGTSLTYDATPPTADLATDAVLTTAPFVLRLQFSEPVRCNASGDLDGSGGGAGALLDAPDTTVLEWTPPLTEELSSVYEALVEPHMDGNYSFHIAANAFTDAAGNAGRASQTVYVAYDTEAANASISSVSVDAFTYVSNATIRLACTEQEGWCKYETCLLQMDEGAAQGGARCADSSFRESAGTLEYADLPAAGFQLLPAEAGACGDIGAWPITDEEQCARAAAYAGLADAVPSTCSAANSSAIPQHSNRSAEIPPGCSYVTGADAQWRLWYNDGDTQCVVEGLGCQAQAGCVRGLCDGHPGLVSAVLGAPEQSGVAGDSLEVSNWTWPESSGWTLFGWVHPTGREVNPAVAQYYWLTSREQGCDAQEEEEACALLQLEARFPAVGQWQHVALVGSASSAASAWDLSAYVDGADWGGWGATAAGRANMSTLTFGLQNANSGELGGFSDLVLAQIYVVPGNSSQEQASLAMAACQPELLPFTPLFAGWLVNASDGRDVSGYGHDMEVAMEAGKWMRSPGNMARSCAVVHRVEVRARDAAGNMQHGPPDAREWRIVPQADVEDAVVLMVLTIVGEGGESECDVDPTKGCVASGELQVQSLALGQLQWHLSQPSVDWLSVNGSTSGALDSRAADQVRLIGNLSRAGDFTGDLTTFLDISTSDGLRPELQVSVTMKQRFAPSYTLDEAQYELNYENEKVLWASEETKLLEFTLDAKDTWRTLSLQNLGDLELKWRLCECEESGPCCPETIGEDGLRCVLLYDFPSWVTLAPLSGQLNGTSRAEHSFNASFNLADINPNTYEWKFQVQHNGDIENEHFSVCEPLNIVMRAESSETLVITPTEVSNTISGGETVLDTLTVVNVGPALRYTVSVNYTDANGTAVTAEEAAALSWLHVTPTEASISFAVAQTVTLTMAYTEQQLHLGDLTAQIIIANDYDARVTVIAAQLEALPGTSNTTMSQVEVACVAPPSLGTTCVAQDLGVPFELEAGSTLHVTITTFDFLGNNRSLLLERRPDQRTFSGGFRAVVAELEGDAVTAASETSTDNGNGTHTLQATVFTAQGVHELYLLEDPFASANDTHEACSQGERPAGCITLGGAALGPVTVRASVALAARSVLKGSKQLVTLAGAAQLLVVQARDTYGNDLRENSTGRFSLALWLNQSASYGQSDMVTAEEPYSEQSVAEGDGTYTISWAATHAGTYTLCVTGITEAEPAESEVHVINGDCEVQLEVSHSTMNGNRTFAVMQRSLDAWASFEKGDVNASFNPLIEPLNMTLDEIMAYQSENRS</sequence>
<keyword evidence="2" id="KW-1185">Reference proteome</keyword>
<proteinExistence type="predicted"/>
<dbReference type="EMBL" id="LGRX02022006">
    <property type="protein sequence ID" value="KAK3256052.1"/>
    <property type="molecule type" value="Genomic_DNA"/>
</dbReference>
<organism evidence="1 2">
    <name type="scientific">Cymbomonas tetramitiformis</name>
    <dbReference type="NCBI Taxonomy" id="36881"/>
    <lineage>
        <taxon>Eukaryota</taxon>
        <taxon>Viridiplantae</taxon>
        <taxon>Chlorophyta</taxon>
        <taxon>Pyramimonadophyceae</taxon>
        <taxon>Pyramimonadales</taxon>
        <taxon>Pyramimonadaceae</taxon>
        <taxon>Cymbomonas</taxon>
    </lineage>
</organism>
<accession>A0AAE0KPL3</accession>
<dbReference type="Proteomes" id="UP001190700">
    <property type="component" value="Unassembled WGS sequence"/>
</dbReference>
<dbReference type="PANTHER" id="PTHR34677">
    <property type="match status" value="1"/>
</dbReference>
<comment type="caution">
    <text evidence="1">The sequence shown here is derived from an EMBL/GenBank/DDBJ whole genome shotgun (WGS) entry which is preliminary data.</text>
</comment>